<feature type="region of interest" description="Disordered" evidence="12">
    <location>
        <begin position="427"/>
        <end position="446"/>
    </location>
</feature>
<dbReference type="InterPro" id="IPR004089">
    <property type="entry name" value="MCPsignal_dom"/>
</dbReference>
<evidence type="ECO:0000256" key="11">
    <source>
        <dbReference type="SAM" id="Coils"/>
    </source>
</evidence>
<keyword evidence="6 13" id="KW-1133">Transmembrane helix</keyword>
<dbReference type="CDD" id="cd06225">
    <property type="entry name" value="HAMP"/>
    <property type="match status" value="1"/>
</dbReference>
<dbReference type="SUPFAM" id="SSF58104">
    <property type="entry name" value="Methyl-accepting chemotaxis protein (MCP) signaling domain"/>
    <property type="match status" value="1"/>
</dbReference>
<evidence type="ECO:0000259" key="14">
    <source>
        <dbReference type="PROSITE" id="PS50111"/>
    </source>
</evidence>
<dbReference type="PROSITE" id="PS50111">
    <property type="entry name" value="CHEMOTAXIS_TRANSDUC_2"/>
    <property type="match status" value="1"/>
</dbReference>
<evidence type="ECO:0000256" key="2">
    <source>
        <dbReference type="ARBA" id="ARBA00022475"/>
    </source>
</evidence>
<evidence type="ECO:0000256" key="7">
    <source>
        <dbReference type="ARBA" id="ARBA00023136"/>
    </source>
</evidence>
<dbReference type="PANTHER" id="PTHR32089:SF120">
    <property type="entry name" value="METHYL-ACCEPTING CHEMOTAXIS PROTEIN TLPQ"/>
    <property type="match status" value="1"/>
</dbReference>
<dbReference type="Pfam" id="PF16591">
    <property type="entry name" value="HBM"/>
    <property type="match status" value="1"/>
</dbReference>
<feature type="domain" description="Methyl-accepting transducer" evidence="14">
    <location>
        <begin position="378"/>
        <end position="614"/>
    </location>
</feature>
<dbReference type="GO" id="GO:0006935">
    <property type="term" value="P:chemotaxis"/>
    <property type="evidence" value="ECO:0007669"/>
    <property type="project" value="UniProtKB-KW"/>
</dbReference>
<feature type="transmembrane region" description="Helical" evidence="13">
    <location>
        <begin position="20"/>
        <end position="39"/>
    </location>
</feature>
<keyword evidence="4" id="KW-0145">Chemotaxis</keyword>
<reference evidence="17 18" key="1">
    <citation type="submission" date="2017-01" db="EMBL/GenBank/DDBJ databases">
        <authorList>
            <person name="Mah S.A."/>
            <person name="Swanson W.J."/>
            <person name="Moy G.W."/>
            <person name="Vacquier V.D."/>
        </authorList>
    </citation>
    <scope>NUCLEOTIDE SEQUENCE [LARGE SCALE GENOMIC DNA]</scope>
    <source>
        <strain evidence="17 18">ATCC 29606</strain>
    </source>
</reference>
<evidence type="ECO:0000313" key="18">
    <source>
        <dbReference type="Proteomes" id="UP000186079"/>
    </source>
</evidence>
<organism evidence="17 18">
    <name type="scientific">Pseudomonas flexibilis</name>
    <dbReference type="NCBI Taxonomy" id="706570"/>
    <lineage>
        <taxon>Bacteria</taxon>
        <taxon>Pseudomonadati</taxon>
        <taxon>Pseudomonadota</taxon>
        <taxon>Gammaproteobacteria</taxon>
        <taxon>Pseudomonadales</taxon>
        <taxon>Pseudomonadaceae</taxon>
        <taxon>Pseudomonas</taxon>
    </lineage>
</organism>
<dbReference type="EMBL" id="FTMC01000008">
    <property type="protein sequence ID" value="SIQ60683.1"/>
    <property type="molecule type" value="Genomic_DNA"/>
</dbReference>
<dbReference type="FunFam" id="1.10.287.950:FF:000001">
    <property type="entry name" value="Methyl-accepting chemotaxis sensory transducer"/>
    <property type="match status" value="1"/>
</dbReference>
<dbReference type="SMART" id="SM00283">
    <property type="entry name" value="MA"/>
    <property type="match status" value="1"/>
</dbReference>
<dbReference type="InterPro" id="IPR032255">
    <property type="entry name" value="HBM"/>
</dbReference>
<name>A0A1N6U521_9PSED</name>
<evidence type="ECO:0000256" key="12">
    <source>
        <dbReference type="SAM" id="MobiDB-lite"/>
    </source>
</evidence>
<dbReference type="Gene3D" id="1.10.287.950">
    <property type="entry name" value="Methyl-accepting chemotaxis protein"/>
    <property type="match status" value="1"/>
</dbReference>
<feature type="coiled-coil region" evidence="11">
    <location>
        <begin position="128"/>
        <end position="155"/>
    </location>
</feature>
<evidence type="ECO:0000256" key="6">
    <source>
        <dbReference type="ARBA" id="ARBA00022989"/>
    </source>
</evidence>
<evidence type="ECO:0000256" key="1">
    <source>
        <dbReference type="ARBA" id="ARBA00004651"/>
    </source>
</evidence>
<evidence type="ECO:0000256" key="4">
    <source>
        <dbReference type="ARBA" id="ARBA00022500"/>
    </source>
</evidence>
<dbReference type="SMART" id="SM00304">
    <property type="entry name" value="HAMP"/>
    <property type="match status" value="2"/>
</dbReference>
<evidence type="ECO:0000259" key="16">
    <source>
        <dbReference type="PROSITE" id="PS51753"/>
    </source>
</evidence>
<sequence>MNGIGSVLANMGVGRKLRIGFGLIMLLTLAVAGTGYYALNAVQERASQMQAIAAIERAVVEAYAAEIDYESNRKDQALRKVRDSLASAATQSEALAGKLEGEARQRILAIGDDARAFVVQFDAVVENFKAAVLQRQRMEEAANEARDEFSQIELEMYDAVRELRLLGDRLRGSDPLTLAETASGLNQRMMDLRLAELRYIHFFREEFLQNWQDLYAEQQRISNNLIHWLDDERKEGLRTGLRSLELYRQAFEEFRQARDTRLASSEEMGRIAAQAVARAQQAAASAAQAMDAQITRVALLLAGFTLAALVLAAVAGVLITRSILQPLRQTVEIARRVAEGDLRYESSGSRRDELGQLQSSMASMTASLRTLVGHIEDGVQQIASSSEELAAVTTQTSTGMQSQRQETEQAATAMHQMALTVQEVARNAEQASQAAHEADSEARQGNQVVQRAVGQIGDMAREVEETATVIQSLQAESGRIGSVLEVIRAVAEQTNLLALNAAIEAARAGEQGRGFAVVADEVRALALRTHDSTEEIETLIASLQEMSDKAVTRMESSRRLTQDTVELAGAAGGALQRIAQAVANIEQMNQQIAASAEEQSAAAETISQNMVRVRDIGVQTAAAGEQTAASSNELARLGVELRELVAQFKR</sequence>
<keyword evidence="5 13" id="KW-0812">Transmembrane</keyword>
<evidence type="ECO:0000256" key="5">
    <source>
        <dbReference type="ARBA" id="ARBA00022692"/>
    </source>
</evidence>
<dbReference type="Proteomes" id="UP000186079">
    <property type="component" value="Unassembled WGS sequence"/>
</dbReference>
<accession>A0A1N6U521</accession>
<protein>
    <submittedName>
        <fullName evidence="17">Methyl-accepting chemotaxis protein</fullName>
    </submittedName>
</protein>
<comment type="similarity">
    <text evidence="9">Belongs to the methyl-accepting chemotaxis (MCP) protein family.</text>
</comment>
<dbReference type="SMART" id="SM01358">
    <property type="entry name" value="HBM"/>
    <property type="match status" value="1"/>
</dbReference>
<comment type="subcellular location">
    <subcellularLocation>
        <location evidence="1">Cell membrane</location>
        <topology evidence="1">Multi-pass membrane protein</topology>
    </subcellularLocation>
</comment>
<evidence type="ECO:0000256" key="3">
    <source>
        <dbReference type="ARBA" id="ARBA00022481"/>
    </source>
</evidence>
<keyword evidence="11" id="KW-0175">Coiled coil</keyword>
<dbReference type="PROSITE" id="PS51753">
    <property type="entry name" value="HBM"/>
    <property type="match status" value="1"/>
</dbReference>
<evidence type="ECO:0000259" key="15">
    <source>
        <dbReference type="PROSITE" id="PS50885"/>
    </source>
</evidence>
<evidence type="ECO:0000256" key="8">
    <source>
        <dbReference type="ARBA" id="ARBA00023224"/>
    </source>
</evidence>
<dbReference type="PROSITE" id="PS50885">
    <property type="entry name" value="HAMP"/>
    <property type="match status" value="1"/>
</dbReference>
<dbReference type="CDD" id="cd11386">
    <property type="entry name" value="MCP_signal"/>
    <property type="match status" value="1"/>
</dbReference>
<keyword evidence="2" id="KW-1003">Cell membrane</keyword>
<keyword evidence="7 13" id="KW-0472">Membrane</keyword>
<keyword evidence="8 10" id="KW-0807">Transducer</keyword>
<feature type="domain" description="HBM" evidence="16">
    <location>
        <begin position="44"/>
        <end position="294"/>
    </location>
</feature>
<evidence type="ECO:0000256" key="13">
    <source>
        <dbReference type="SAM" id="Phobius"/>
    </source>
</evidence>
<dbReference type="Pfam" id="PF00672">
    <property type="entry name" value="HAMP"/>
    <property type="match status" value="1"/>
</dbReference>
<dbReference type="GO" id="GO:0007165">
    <property type="term" value="P:signal transduction"/>
    <property type="evidence" value="ECO:0007669"/>
    <property type="project" value="UniProtKB-KW"/>
</dbReference>
<evidence type="ECO:0000313" key="17">
    <source>
        <dbReference type="EMBL" id="SIQ60683.1"/>
    </source>
</evidence>
<dbReference type="AlphaFoldDB" id="A0A1N6U521"/>
<dbReference type="PANTHER" id="PTHR32089">
    <property type="entry name" value="METHYL-ACCEPTING CHEMOTAXIS PROTEIN MCPB"/>
    <property type="match status" value="1"/>
</dbReference>
<gene>
    <name evidence="17" type="ORF">SAMN05421672_10826</name>
</gene>
<proteinExistence type="inferred from homology"/>
<evidence type="ECO:0000256" key="9">
    <source>
        <dbReference type="ARBA" id="ARBA00029447"/>
    </source>
</evidence>
<feature type="transmembrane region" description="Helical" evidence="13">
    <location>
        <begin position="297"/>
        <end position="319"/>
    </location>
</feature>
<dbReference type="InterPro" id="IPR003660">
    <property type="entry name" value="HAMP_dom"/>
</dbReference>
<feature type="domain" description="HAMP" evidence="15">
    <location>
        <begin position="321"/>
        <end position="373"/>
    </location>
</feature>
<keyword evidence="3" id="KW-0488">Methylation</keyword>
<dbReference type="GO" id="GO:0005886">
    <property type="term" value="C:plasma membrane"/>
    <property type="evidence" value="ECO:0007669"/>
    <property type="project" value="UniProtKB-SubCell"/>
</dbReference>
<dbReference type="Pfam" id="PF00015">
    <property type="entry name" value="MCPsignal"/>
    <property type="match status" value="1"/>
</dbReference>
<evidence type="ECO:0000256" key="10">
    <source>
        <dbReference type="PROSITE-ProRule" id="PRU00284"/>
    </source>
</evidence>